<proteinExistence type="predicted"/>
<keyword evidence="2" id="KW-1185">Reference proteome</keyword>
<sequence length="81" mass="8767">MEPPVKNGEQEWAIIASKTGEYLHIYHHGTELDSPTGYKLGLAVPLPLSCSGNLGGNTGHLLSGKGRDLDRRKVAPVTRIF</sequence>
<dbReference type="AlphaFoldDB" id="A0AAV3YBP1"/>
<name>A0AAV3YBP1_9GAST</name>
<reference evidence="1 2" key="1">
    <citation type="journal article" date="2021" name="Elife">
        <title>Chloroplast acquisition without the gene transfer in kleptoplastic sea slugs, Plakobranchus ocellatus.</title>
        <authorList>
            <person name="Maeda T."/>
            <person name="Takahashi S."/>
            <person name="Yoshida T."/>
            <person name="Shimamura S."/>
            <person name="Takaki Y."/>
            <person name="Nagai Y."/>
            <person name="Toyoda A."/>
            <person name="Suzuki Y."/>
            <person name="Arimoto A."/>
            <person name="Ishii H."/>
            <person name="Satoh N."/>
            <person name="Nishiyama T."/>
            <person name="Hasebe M."/>
            <person name="Maruyama T."/>
            <person name="Minagawa J."/>
            <person name="Obokata J."/>
            <person name="Shigenobu S."/>
        </authorList>
    </citation>
    <scope>NUCLEOTIDE SEQUENCE [LARGE SCALE GENOMIC DNA]</scope>
</reference>
<protein>
    <submittedName>
        <fullName evidence="1">Uncharacterized protein</fullName>
    </submittedName>
</protein>
<evidence type="ECO:0000313" key="1">
    <source>
        <dbReference type="EMBL" id="GFN80296.1"/>
    </source>
</evidence>
<dbReference type="Proteomes" id="UP000735302">
    <property type="component" value="Unassembled WGS sequence"/>
</dbReference>
<accession>A0AAV3YBP1</accession>
<comment type="caution">
    <text evidence="1">The sequence shown here is derived from an EMBL/GenBank/DDBJ whole genome shotgun (WGS) entry which is preliminary data.</text>
</comment>
<evidence type="ECO:0000313" key="2">
    <source>
        <dbReference type="Proteomes" id="UP000735302"/>
    </source>
</evidence>
<dbReference type="EMBL" id="BLXT01000816">
    <property type="protein sequence ID" value="GFN80296.1"/>
    <property type="molecule type" value="Genomic_DNA"/>
</dbReference>
<gene>
    <name evidence="1" type="ORF">PoB_000680200</name>
</gene>
<organism evidence="1 2">
    <name type="scientific">Plakobranchus ocellatus</name>
    <dbReference type="NCBI Taxonomy" id="259542"/>
    <lineage>
        <taxon>Eukaryota</taxon>
        <taxon>Metazoa</taxon>
        <taxon>Spiralia</taxon>
        <taxon>Lophotrochozoa</taxon>
        <taxon>Mollusca</taxon>
        <taxon>Gastropoda</taxon>
        <taxon>Heterobranchia</taxon>
        <taxon>Euthyneura</taxon>
        <taxon>Panpulmonata</taxon>
        <taxon>Sacoglossa</taxon>
        <taxon>Placobranchoidea</taxon>
        <taxon>Plakobranchidae</taxon>
        <taxon>Plakobranchus</taxon>
    </lineage>
</organism>